<name>A0A6A4HDI6_9AGAR</name>
<proteinExistence type="predicted"/>
<dbReference type="Pfam" id="PF00975">
    <property type="entry name" value="Thioesterase"/>
    <property type="match status" value="1"/>
</dbReference>
<gene>
    <name evidence="2" type="ORF">BT96DRAFT_997246</name>
</gene>
<dbReference type="InterPro" id="IPR001031">
    <property type="entry name" value="Thioesterase"/>
</dbReference>
<protein>
    <submittedName>
        <fullName evidence="2">Alpha/beta-hydrolase</fullName>
    </submittedName>
</protein>
<dbReference type="EMBL" id="ML769523">
    <property type="protein sequence ID" value="KAE9395866.1"/>
    <property type="molecule type" value="Genomic_DNA"/>
</dbReference>
<reference evidence="2" key="1">
    <citation type="journal article" date="2019" name="Environ. Microbiol.">
        <title>Fungal ecological strategies reflected in gene transcription - a case study of two litter decomposers.</title>
        <authorList>
            <person name="Barbi F."/>
            <person name="Kohler A."/>
            <person name="Barry K."/>
            <person name="Baskaran P."/>
            <person name="Daum C."/>
            <person name="Fauchery L."/>
            <person name="Ihrmark K."/>
            <person name="Kuo A."/>
            <person name="LaButti K."/>
            <person name="Lipzen A."/>
            <person name="Morin E."/>
            <person name="Grigoriev I.V."/>
            <person name="Henrissat B."/>
            <person name="Lindahl B."/>
            <person name="Martin F."/>
        </authorList>
    </citation>
    <scope>NUCLEOTIDE SEQUENCE</scope>
    <source>
        <strain evidence="2">JB14</strain>
    </source>
</reference>
<sequence length="246" mass="26641">MSSPPVVNVSVFDGQGTSAVNHSAACRQALEDASFLVPSLLTTVWVITLFVLRLSITSSLWKVFNYTTVRAIQKYISALRTDVSKVVGPEVSIVAAVPSLGPLPVPLQRSNSAQPPLFLFHDGSGLVNYYERVDSLDRDVWGIYNPKFSTGEDWSDVETMAAHYSKIITQTVSGPLLIGGWSFGGIVAFEAARQLLAQGHEVRGVLLIDSPSPIDHVPLSDSLIQGILSNGSICWDATIRFGRDRA</sequence>
<evidence type="ECO:0000313" key="3">
    <source>
        <dbReference type="Proteomes" id="UP000799118"/>
    </source>
</evidence>
<dbReference type="Gene3D" id="3.40.50.1820">
    <property type="entry name" value="alpha/beta hydrolase"/>
    <property type="match status" value="1"/>
</dbReference>
<evidence type="ECO:0000259" key="1">
    <source>
        <dbReference type="Pfam" id="PF00975"/>
    </source>
</evidence>
<dbReference type="AlphaFoldDB" id="A0A6A4HDI6"/>
<evidence type="ECO:0000313" key="2">
    <source>
        <dbReference type="EMBL" id="KAE9395866.1"/>
    </source>
</evidence>
<dbReference type="Proteomes" id="UP000799118">
    <property type="component" value="Unassembled WGS sequence"/>
</dbReference>
<dbReference type="InterPro" id="IPR029058">
    <property type="entry name" value="AB_hydrolase_fold"/>
</dbReference>
<dbReference type="SUPFAM" id="SSF53474">
    <property type="entry name" value="alpha/beta-Hydrolases"/>
    <property type="match status" value="1"/>
</dbReference>
<organism evidence="2 3">
    <name type="scientific">Gymnopus androsaceus JB14</name>
    <dbReference type="NCBI Taxonomy" id="1447944"/>
    <lineage>
        <taxon>Eukaryota</taxon>
        <taxon>Fungi</taxon>
        <taxon>Dikarya</taxon>
        <taxon>Basidiomycota</taxon>
        <taxon>Agaricomycotina</taxon>
        <taxon>Agaricomycetes</taxon>
        <taxon>Agaricomycetidae</taxon>
        <taxon>Agaricales</taxon>
        <taxon>Marasmiineae</taxon>
        <taxon>Omphalotaceae</taxon>
        <taxon>Gymnopus</taxon>
    </lineage>
</organism>
<keyword evidence="3" id="KW-1185">Reference proteome</keyword>
<feature type="domain" description="Thioesterase" evidence="1">
    <location>
        <begin position="115"/>
        <end position="213"/>
    </location>
</feature>
<accession>A0A6A4HDI6</accession>
<dbReference type="OrthoDB" id="329835at2759"/>